<dbReference type="CDD" id="cd04301">
    <property type="entry name" value="NAT_SF"/>
    <property type="match status" value="1"/>
</dbReference>
<keyword evidence="2" id="KW-0808">Transferase</keyword>
<evidence type="ECO:0000313" key="2">
    <source>
        <dbReference type="EMBL" id="TVT16966.1"/>
    </source>
</evidence>
<dbReference type="SUPFAM" id="SSF55729">
    <property type="entry name" value="Acyl-CoA N-acyltransferases (Nat)"/>
    <property type="match status" value="1"/>
</dbReference>
<name>A0A557ZY81_9PSEU</name>
<dbReference type="InterPro" id="IPR000182">
    <property type="entry name" value="GNAT_dom"/>
</dbReference>
<comment type="caution">
    <text evidence="2">The sequence shown here is derived from an EMBL/GenBank/DDBJ whole genome shotgun (WGS) entry which is preliminary data.</text>
</comment>
<organism evidence="2 3">
    <name type="scientific">Amycolatopsis acidiphila</name>
    <dbReference type="NCBI Taxonomy" id="715473"/>
    <lineage>
        <taxon>Bacteria</taxon>
        <taxon>Bacillati</taxon>
        <taxon>Actinomycetota</taxon>
        <taxon>Actinomycetes</taxon>
        <taxon>Pseudonocardiales</taxon>
        <taxon>Pseudonocardiaceae</taxon>
        <taxon>Amycolatopsis</taxon>
    </lineage>
</organism>
<dbReference type="Pfam" id="PF13302">
    <property type="entry name" value="Acetyltransf_3"/>
    <property type="match status" value="1"/>
</dbReference>
<dbReference type="PANTHER" id="PTHR43792">
    <property type="entry name" value="GNAT FAMILY, PUTATIVE (AFU_ORTHOLOGUE AFUA_3G00765)-RELATED-RELATED"/>
    <property type="match status" value="1"/>
</dbReference>
<protein>
    <submittedName>
        <fullName evidence="2">GNAT family N-acetyltransferase</fullName>
    </submittedName>
</protein>
<dbReference type="Proteomes" id="UP000318578">
    <property type="component" value="Unassembled WGS sequence"/>
</dbReference>
<evidence type="ECO:0000313" key="3">
    <source>
        <dbReference type="Proteomes" id="UP000318578"/>
    </source>
</evidence>
<dbReference type="EMBL" id="VJZA01000091">
    <property type="protein sequence ID" value="TVT16966.1"/>
    <property type="molecule type" value="Genomic_DNA"/>
</dbReference>
<dbReference type="PROSITE" id="PS51186">
    <property type="entry name" value="GNAT"/>
    <property type="match status" value="1"/>
</dbReference>
<dbReference type="GO" id="GO:0016747">
    <property type="term" value="F:acyltransferase activity, transferring groups other than amino-acyl groups"/>
    <property type="evidence" value="ECO:0007669"/>
    <property type="project" value="InterPro"/>
</dbReference>
<sequence>MLQPTYPIKTPRLILRPLTRNDITAFHALYAHPEVVRFLYWEPHGRAQSLELLTKKAEHTSLTQPGQTLSMGVELVDTGELIGELSLGWTSAEHGTGELTIVLHPRHHGKGYAAEAAIEILRLGFDELKLHRIFGRCDARNIASASLMEGLGMRREAHLRENERVKGQWVDELVYAMLDTEWQKG</sequence>
<dbReference type="OrthoDB" id="9132139at2"/>
<dbReference type="InterPro" id="IPR016181">
    <property type="entry name" value="Acyl_CoA_acyltransferase"/>
</dbReference>
<keyword evidence="3" id="KW-1185">Reference proteome</keyword>
<dbReference type="Gene3D" id="3.40.630.30">
    <property type="match status" value="1"/>
</dbReference>
<feature type="domain" description="N-acetyltransferase" evidence="1">
    <location>
        <begin position="13"/>
        <end position="180"/>
    </location>
</feature>
<dbReference type="PANTHER" id="PTHR43792:SF1">
    <property type="entry name" value="N-ACETYLTRANSFERASE DOMAIN-CONTAINING PROTEIN"/>
    <property type="match status" value="1"/>
</dbReference>
<dbReference type="AlphaFoldDB" id="A0A557ZY81"/>
<proteinExistence type="predicted"/>
<reference evidence="2 3" key="1">
    <citation type="submission" date="2019-07" db="EMBL/GenBank/DDBJ databases">
        <title>New species of Amycolatopsis and Streptomyces.</title>
        <authorList>
            <person name="Duangmal K."/>
            <person name="Teo W.F.A."/>
            <person name="Lipun K."/>
        </authorList>
    </citation>
    <scope>NUCLEOTIDE SEQUENCE [LARGE SCALE GENOMIC DNA]</scope>
    <source>
        <strain evidence="2 3">JCM 30562</strain>
    </source>
</reference>
<accession>A0A557ZY81</accession>
<dbReference type="RefSeq" id="WP_144643940.1">
    <property type="nucleotide sequence ID" value="NZ_BNAX01000023.1"/>
</dbReference>
<evidence type="ECO:0000259" key="1">
    <source>
        <dbReference type="PROSITE" id="PS51186"/>
    </source>
</evidence>
<gene>
    <name evidence="2" type="ORF">FNH06_33285</name>
</gene>
<dbReference type="InterPro" id="IPR051531">
    <property type="entry name" value="N-acetyltransferase"/>
</dbReference>